<dbReference type="Proteomes" id="UP000286235">
    <property type="component" value="Unassembled WGS sequence"/>
</dbReference>
<keyword evidence="1" id="KW-1133">Transmembrane helix</keyword>
<evidence type="ECO:0000313" key="3">
    <source>
        <dbReference type="Proteomes" id="UP000286235"/>
    </source>
</evidence>
<evidence type="ECO:0000313" key="2">
    <source>
        <dbReference type="EMBL" id="RKO63570.1"/>
    </source>
</evidence>
<organism evidence="2 3">
    <name type="scientific">Caldibacillus debilis GB1</name>
    <dbReference type="NCBI Taxonomy" id="1339248"/>
    <lineage>
        <taxon>Bacteria</taxon>
        <taxon>Bacillati</taxon>
        <taxon>Bacillota</taxon>
        <taxon>Bacilli</taxon>
        <taxon>Bacillales</taxon>
        <taxon>Bacillaceae</taxon>
        <taxon>Caldibacillus</taxon>
    </lineage>
</organism>
<keyword evidence="1" id="KW-0812">Transmembrane</keyword>
<protein>
    <submittedName>
        <fullName evidence="2">Phage holin</fullName>
    </submittedName>
</protein>
<name>A0A420VJ57_9BACI</name>
<keyword evidence="3" id="KW-1185">Reference proteome</keyword>
<dbReference type="EMBL" id="AZRV01000006">
    <property type="protein sequence ID" value="RKO63570.1"/>
    <property type="molecule type" value="Genomic_DNA"/>
</dbReference>
<proteinExistence type="predicted"/>
<sequence length="80" mass="8489">MFDIALIIAVVVALVELVKRIAVVPAKFLPLVSLVFGLVTGIIYLDGAPKDKIFHGIVIGLSAAGLFDQSKIITKKGDVE</sequence>
<dbReference type="Pfam" id="PF06946">
    <property type="entry name" value="Phage_holin_5_1"/>
    <property type="match status" value="1"/>
</dbReference>
<dbReference type="RefSeq" id="WP_120666353.1">
    <property type="nucleotide sequence ID" value="NZ_AZRV01000006.1"/>
</dbReference>
<accession>A0A420VJ57</accession>
<evidence type="ECO:0000256" key="1">
    <source>
        <dbReference type="SAM" id="Phobius"/>
    </source>
</evidence>
<feature type="transmembrane region" description="Helical" evidence="1">
    <location>
        <begin position="30"/>
        <end position="47"/>
    </location>
</feature>
<dbReference type="AlphaFoldDB" id="A0A420VJ57"/>
<keyword evidence="1" id="KW-0472">Membrane</keyword>
<gene>
    <name evidence="2" type="ORF">Cdeb_02832</name>
</gene>
<dbReference type="InterPro" id="IPR009708">
    <property type="entry name" value="Phage_A118_holin/antiholin"/>
</dbReference>
<comment type="caution">
    <text evidence="2">The sequence shown here is derived from an EMBL/GenBank/DDBJ whole genome shotgun (WGS) entry which is preliminary data.</text>
</comment>
<reference evidence="2 3" key="1">
    <citation type="submission" date="2013-12" db="EMBL/GenBank/DDBJ databases">
        <title>Genome and proteome characterization of Caldibacillus debilis GB1 derived from a cellulolytic aero-tolerant co-culture.</title>
        <authorList>
            <person name="Wushke S.T."/>
            <person name="Zhang X."/>
            <person name="Fristensky B."/>
            <person name="Wilkins J.A."/>
            <person name="Levin D.B."/>
            <person name="Sparling R."/>
        </authorList>
    </citation>
    <scope>NUCLEOTIDE SEQUENCE [LARGE SCALE GENOMIC DNA]</scope>
    <source>
        <strain evidence="2 3">GB1</strain>
    </source>
</reference>